<feature type="region of interest" description="Disordered" evidence="1">
    <location>
        <begin position="20"/>
        <end position="53"/>
    </location>
</feature>
<feature type="compositionally biased region" description="Basic and acidic residues" evidence="1">
    <location>
        <begin position="136"/>
        <end position="148"/>
    </location>
</feature>
<gene>
    <name evidence="2" type="ORF">BMF94_1227</name>
</gene>
<feature type="compositionally biased region" description="Polar residues" evidence="1">
    <location>
        <begin position="533"/>
        <end position="544"/>
    </location>
</feature>
<feature type="region of interest" description="Disordered" evidence="1">
    <location>
        <begin position="74"/>
        <end position="160"/>
    </location>
</feature>
<feature type="compositionally biased region" description="Polar residues" evidence="1">
    <location>
        <begin position="492"/>
        <end position="510"/>
    </location>
</feature>
<keyword evidence="3" id="KW-1185">Reference proteome</keyword>
<name>A0A2S5BFQ9_9BASI</name>
<feature type="compositionally biased region" description="Basic and acidic residues" evidence="1">
    <location>
        <begin position="558"/>
        <end position="567"/>
    </location>
</feature>
<dbReference type="STRING" id="741276.A0A2S5BFQ9"/>
<organism evidence="2 3">
    <name type="scientific">Rhodotorula taiwanensis</name>
    <dbReference type="NCBI Taxonomy" id="741276"/>
    <lineage>
        <taxon>Eukaryota</taxon>
        <taxon>Fungi</taxon>
        <taxon>Dikarya</taxon>
        <taxon>Basidiomycota</taxon>
        <taxon>Pucciniomycotina</taxon>
        <taxon>Microbotryomycetes</taxon>
        <taxon>Sporidiobolales</taxon>
        <taxon>Sporidiobolaceae</taxon>
        <taxon>Rhodotorula</taxon>
    </lineage>
</organism>
<feature type="compositionally biased region" description="Basic and acidic residues" evidence="1">
    <location>
        <begin position="26"/>
        <end position="41"/>
    </location>
</feature>
<evidence type="ECO:0000256" key="1">
    <source>
        <dbReference type="SAM" id="MobiDB-lite"/>
    </source>
</evidence>
<sequence>MDDQQALSYSVSTAYSDSGYLSEPAFARERPHAHSGTRNELKSMQARSPKRSRNYINATADRLTEHLVETADAITASRRSNTRPSLGARTTVISVGPHRLSDAARTRRDPLRMAATKHDPLTSPPPAKRARQRSLPVRDRLLYGHDDQEGTDPQDEDKGRHLQLVQVPSPRSGKPRTVVYKPPPPVSSVATGVGMIELPSFMRSSEAAARPSDSLSPPPRWTASTFAAQEPRAPMSRVAESEVDLELLSPPSEYLPYASSRILSSEEEFDPLTNSWPVYDAPPCGPMPSTPAIGSRNAPSSLPFSAPGHPASPVLGHAMRFSPVPSATPIYEQQLAREAQALQTPVAADFPPLLKSRSPSLLLPCDAYLGPVSFSEDHVCSRALDGAKWSPPLDFEQPFLSARAISQPPCGPGLAATETPLQIKHSLAKARRAAHLEQAAAELISTTKPSLPMLAEPTVFEEAEPFESTLIRWSAEPDAAPMSSPSPPQRFPTPSSYSSRAATPVQSLADPQSRDCPTENHPSTPRAGVSATGPDNEQPSQCPSAQDGAGGPMTEEPGDMRSDDCEAFKASGTDRLAQHADFAIYEDPEPER</sequence>
<proteinExistence type="predicted"/>
<reference evidence="2 3" key="1">
    <citation type="journal article" date="2018" name="Front. Microbiol.">
        <title>Prospects for Fungal Bioremediation of Acidic Radioactive Waste Sites: Characterization and Genome Sequence of Rhodotorula taiwanensis MD1149.</title>
        <authorList>
            <person name="Tkavc R."/>
            <person name="Matrosova V.Y."/>
            <person name="Grichenko O.E."/>
            <person name="Gostincar C."/>
            <person name="Volpe R.P."/>
            <person name="Klimenkova P."/>
            <person name="Gaidamakova E.K."/>
            <person name="Zhou C.E."/>
            <person name="Stewart B.J."/>
            <person name="Lyman M.G."/>
            <person name="Malfatti S.A."/>
            <person name="Rubinfeld B."/>
            <person name="Courtot M."/>
            <person name="Singh J."/>
            <person name="Dalgard C.L."/>
            <person name="Hamilton T."/>
            <person name="Frey K.G."/>
            <person name="Gunde-Cimerman N."/>
            <person name="Dugan L."/>
            <person name="Daly M.J."/>
        </authorList>
    </citation>
    <scope>NUCLEOTIDE SEQUENCE [LARGE SCALE GENOMIC DNA]</scope>
    <source>
        <strain evidence="2 3">MD1149</strain>
    </source>
</reference>
<evidence type="ECO:0000313" key="3">
    <source>
        <dbReference type="Proteomes" id="UP000237144"/>
    </source>
</evidence>
<protein>
    <recommendedName>
        <fullName evidence="4">Proteophosphoglycan ppg4</fullName>
    </recommendedName>
</protein>
<dbReference type="EMBL" id="PJQD01000013">
    <property type="protein sequence ID" value="POY75605.1"/>
    <property type="molecule type" value="Genomic_DNA"/>
</dbReference>
<dbReference type="AlphaFoldDB" id="A0A2S5BFQ9"/>
<dbReference type="Proteomes" id="UP000237144">
    <property type="component" value="Unassembled WGS sequence"/>
</dbReference>
<feature type="compositionally biased region" description="Basic and acidic residues" evidence="1">
    <location>
        <begin position="99"/>
        <end position="120"/>
    </location>
</feature>
<evidence type="ECO:0008006" key="4">
    <source>
        <dbReference type="Google" id="ProtNLM"/>
    </source>
</evidence>
<comment type="caution">
    <text evidence="2">The sequence shown here is derived from an EMBL/GenBank/DDBJ whole genome shotgun (WGS) entry which is preliminary data.</text>
</comment>
<accession>A0A2S5BFQ9</accession>
<feature type="region of interest" description="Disordered" evidence="1">
    <location>
        <begin position="477"/>
        <end position="573"/>
    </location>
</feature>
<evidence type="ECO:0000313" key="2">
    <source>
        <dbReference type="EMBL" id="POY75605.1"/>
    </source>
</evidence>